<dbReference type="Pfam" id="PF14223">
    <property type="entry name" value="Retrotran_gag_2"/>
    <property type="match status" value="1"/>
</dbReference>
<dbReference type="EMBL" id="MCOG01000038">
    <property type="protein sequence ID" value="ORY72710.1"/>
    <property type="molecule type" value="Genomic_DNA"/>
</dbReference>
<proteinExistence type="predicted"/>
<keyword evidence="2" id="KW-1185">Reference proteome</keyword>
<comment type="caution">
    <text evidence="1">The sequence shown here is derived from an EMBL/GenBank/DDBJ whole genome shotgun (WGS) entry which is preliminary data.</text>
</comment>
<organism evidence="1 2">
    <name type="scientific">Neocallimastix californiae</name>
    <dbReference type="NCBI Taxonomy" id="1754190"/>
    <lineage>
        <taxon>Eukaryota</taxon>
        <taxon>Fungi</taxon>
        <taxon>Fungi incertae sedis</taxon>
        <taxon>Chytridiomycota</taxon>
        <taxon>Chytridiomycota incertae sedis</taxon>
        <taxon>Neocallimastigomycetes</taxon>
        <taxon>Neocallimastigales</taxon>
        <taxon>Neocallimastigaceae</taxon>
        <taxon>Neocallimastix</taxon>
    </lineage>
</organism>
<protein>
    <submittedName>
        <fullName evidence="1">Uncharacterized protein</fullName>
    </submittedName>
</protein>
<evidence type="ECO:0000313" key="1">
    <source>
        <dbReference type="EMBL" id="ORY72710.1"/>
    </source>
</evidence>
<reference evidence="1 2" key="1">
    <citation type="submission" date="2016-08" db="EMBL/GenBank/DDBJ databases">
        <title>A Parts List for Fungal Cellulosomes Revealed by Comparative Genomics.</title>
        <authorList>
            <consortium name="DOE Joint Genome Institute"/>
            <person name="Haitjema C.H."/>
            <person name="Gilmore S.P."/>
            <person name="Henske J.K."/>
            <person name="Solomon K.V."/>
            <person name="De Groot R."/>
            <person name="Kuo A."/>
            <person name="Mondo S.J."/>
            <person name="Salamov A.A."/>
            <person name="Labutti K."/>
            <person name="Zhao Z."/>
            <person name="Chiniquy J."/>
            <person name="Barry K."/>
            <person name="Brewer H.M."/>
            <person name="Purvine S.O."/>
            <person name="Wright A.T."/>
            <person name="Boxma B."/>
            <person name="Van Alen T."/>
            <person name="Hackstein J.H."/>
            <person name="Baker S.E."/>
            <person name="Grigoriev I.V."/>
            <person name="O'Malley M.A."/>
        </authorList>
    </citation>
    <scope>NUCLEOTIDE SEQUENCE [LARGE SCALE GENOMIC DNA]</scope>
    <source>
        <strain evidence="1 2">G1</strain>
    </source>
</reference>
<accession>A0A1Y2EMB4</accession>
<sequence length="415" mass="47932">MDRIILNELNYKIWSHFIMSKLEDANLGHTIVSNNNATEETEEKTLNLKTVTAKDDSKARRIIYLHISEDTWENVDDIDTAFELWDYLKARYSETEEEESNTFDGETSTEKFTTLDGKISTKETTTTIETIAANEKEYKKVKEEEESTTFDGETSTEKFTTLDGKISTKETNTTAETIAANEKEYEKVKEEEESTTFDGETSTEKFTTLDGKISTKETTITAETIAANEKEYEKVKEEEEENETTTLNNEVPTEATNKESFLIEEKTKYSIIEKNENKLLINNSLREPGNDNLNKIVYLDINFELKDNDDNAKSTSRQKMYIGSAPIHRKSKRRKSIARSTNETIFNITTDFIKRFIWLNNSKRGIGDFALVMNNIKKVFINVPHINSNNMLADILTKKINKESFNYFIDNTFYY</sequence>
<name>A0A1Y2EMB4_9FUNG</name>
<dbReference type="AlphaFoldDB" id="A0A1Y2EMB4"/>
<evidence type="ECO:0000313" key="2">
    <source>
        <dbReference type="Proteomes" id="UP000193920"/>
    </source>
</evidence>
<gene>
    <name evidence="1" type="ORF">LY90DRAFT_699928</name>
</gene>
<dbReference type="Proteomes" id="UP000193920">
    <property type="component" value="Unassembled WGS sequence"/>
</dbReference>